<dbReference type="InterPro" id="IPR021757">
    <property type="entry name" value="Ribosomal_mL46_N"/>
</dbReference>
<protein>
    <recommendedName>
        <fullName evidence="7">Large ribosomal subunit protein mL46</fullName>
    </recommendedName>
</protein>
<name>A0A9Q8P9G5_PASFU</name>
<dbReference type="Proteomes" id="UP000756132">
    <property type="component" value="Chromosome 5"/>
</dbReference>
<evidence type="ECO:0000256" key="8">
    <source>
        <dbReference type="SAM" id="MobiDB-lite"/>
    </source>
</evidence>
<evidence type="ECO:0000313" key="11">
    <source>
        <dbReference type="Proteomes" id="UP000756132"/>
    </source>
</evidence>
<feature type="region of interest" description="Disordered" evidence="8">
    <location>
        <begin position="33"/>
        <end position="64"/>
    </location>
</feature>
<dbReference type="Pfam" id="PF11788">
    <property type="entry name" value="MRP-L46"/>
    <property type="match status" value="1"/>
</dbReference>
<evidence type="ECO:0000256" key="6">
    <source>
        <dbReference type="ARBA" id="ARBA00023274"/>
    </source>
</evidence>
<feature type="domain" description="Large ribosomal subunit protein mL46 N-terminal" evidence="9">
    <location>
        <begin position="73"/>
        <end position="225"/>
    </location>
</feature>
<keyword evidence="4 10" id="KW-0689">Ribosomal protein</keyword>
<dbReference type="InterPro" id="IPR015797">
    <property type="entry name" value="NUDIX_hydrolase-like_dom_sf"/>
</dbReference>
<keyword evidence="3" id="KW-0809">Transit peptide</keyword>
<evidence type="ECO:0000313" key="10">
    <source>
        <dbReference type="EMBL" id="UJO18239.1"/>
    </source>
</evidence>
<comment type="subcellular location">
    <subcellularLocation>
        <location evidence="1">Mitochondrion</location>
    </subcellularLocation>
</comment>
<proteinExistence type="inferred from homology"/>
<dbReference type="GO" id="GO:0005762">
    <property type="term" value="C:mitochondrial large ribosomal subunit"/>
    <property type="evidence" value="ECO:0007669"/>
    <property type="project" value="TreeGrafter"/>
</dbReference>
<gene>
    <name evidence="10" type="ORF">CLAFUR5_05994</name>
</gene>
<dbReference type="SUPFAM" id="SSF55811">
    <property type="entry name" value="Nudix"/>
    <property type="match status" value="1"/>
</dbReference>
<keyword evidence="5" id="KW-0496">Mitochondrion</keyword>
<dbReference type="CDD" id="cd04661">
    <property type="entry name" value="NUDIX_MRP_L46"/>
    <property type="match status" value="1"/>
</dbReference>
<dbReference type="KEGG" id="ffu:CLAFUR5_05994"/>
<sequence>MSVSQQGARRLASSNVLSRDTVCSSCRHRISNTTSRRHASAAVDTGGARTGQPEPTEPATATGPQKAFRLACSPVLSRSPLITRELTSFEKAFYLYQKRLNERLALPFTRYFYYKKGTPADVEWKRKAKARKGVAARDIGLYNAYTEESWNDEVLVGSRLGEPDEVVERLIRDAQGKDIEQAQLQGDAEAGKTEISGDAKAGEGVRKPVGEVAVERPAPRTTEADQKNDLRSLSRRLDRALYLLVKRKDGSWRFPEDRVYGRENLHQAAERILVQAGGINMNTWVVSNHPVGHFARWYYASPILSKIPPNRLVSTSMEEVAQEEHGEKVFFMKSRILAGQADISKNELGDQEFQWLTKEEIQTMVTPSYWFHIRNMLTER</sequence>
<dbReference type="EMBL" id="CP090167">
    <property type="protein sequence ID" value="UJO18239.1"/>
    <property type="molecule type" value="Genomic_DNA"/>
</dbReference>
<dbReference type="OrthoDB" id="414075at2759"/>
<keyword evidence="6" id="KW-0687">Ribonucleoprotein</keyword>
<dbReference type="GO" id="GO:0003735">
    <property type="term" value="F:structural constituent of ribosome"/>
    <property type="evidence" value="ECO:0007669"/>
    <property type="project" value="InterPro"/>
</dbReference>
<dbReference type="OMA" id="HPFENAF"/>
<reference evidence="10" key="2">
    <citation type="journal article" date="2022" name="Microb. Genom.">
        <title>A chromosome-scale genome assembly of the tomato pathogen Cladosporium fulvum reveals a compartmentalized genome architecture and the presence of a dispensable chromosome.</title>
        <authorList>
            <person name="Zaccaron A.Z."/>
            <person name="Chen L.H."/>
            <person name="Samaras A."/>
            <person name="Stergiopoulos I."/>
        </authorList>
    </citation>
    <scope>NUCLEOTIDE SEQUENCE</scope>
    <source>
        <strain evidence="10">Race5_Kim</strain>
    </source>
</reference>
<evidence type="ECO:0000256" key="4">
    <source>
        <dbReference type="ARBA" id="ARBA00022980"/>
    </source>
</evidence>
<dbReference type="Gene3D" id="3.90.79.10">
    <property type="entry name" value="Nucleoside Triphosphate Pyrophosphohydrolase"/>
    <property type="match status" value="1"/>
</dbReference>
<organism evidence="10 11">
    <name type="scientific">Passalora fulva</name>
    <name type="common">Tomato leaf mold</name>
    <name type="synonym">Cladosporium fulvum</name>
    <dbReference type="NCBI Taxonomy" id="5499"/>
    <lineage>
        <taxon>Eukaryota</taxon>
        <taxon>Fungi</taxon>
        <taxon>Dikarya</taxon>
        <taxon>Ascomycota</taxon>
        <taxon>Pezizomycotina</taxon>
        <taxon>Dothideomycetes</taxon>
        <taxon>Dothideomycetidae</taxon>
        <taxon>Mycosphaerellales</taxon>
        <taxon>Mycosphaerellaceae</taxon>
        <taxon>Fulvia</taxon>
    </lineage>
</organism>
<dbReference type="AlphaFoldDB" id="A0A9Q8P9G5"/>
<feature type="region of interest" description="Disordered" evidence="8">
    <location>
        <begin position="182"/>
        <end position="203"/>
    </location>
</feature>
<dbReference type="InterPro" id="IPR033650">
    <property type="entry name" value="Ribosomal_mL46_NUDIX"/>
</dbReference>
<comment type="similarity">
    <text evidence="2">Belongs to the mitochondrion-specific ribosomal protein mL46 family.</text>
</comment>
<feature type="compositionally biased region" description="Basic and acidic residues" evidence="8">
    <location>
        <begin position="189"/>
        <end position="203"/>
    </location>
</feature>
<evidence type="ECO:0000256" key="5">
    <source>
        <dbReference type="ARBA" id="ARBA00023128"/>
    </source>
</evidence>
<accession>A0A9Q8P9G5</accession>
<evidence type="ECO:0000256" key="3">
    <source>
        <dbReference type="ARBA" id="ARBA00022946"/>
    </source>
</evidence>
<dbReference type="PANTHER" id="PTHR13124">
    <property type="entry name" value="39S RIBOSOMAL PROTEIN L46, MITOCHONDRIAL PRECURSOR-RELATED"/>
    <property type="match status" value="1"/>
</dbReference>
<reference evidence="10" key="1">
    <citation type="submission" date="2021-12" db="EMBL/GenBank/DDBJ databases">
        <authorList>
            <person name="Zaccaron A."/>
            <person name="Stergiopoulos I."/>
        </authorList>
    </citation>
    <scope>NUCLEOTIDE SEQUENCE</scope>
    <source>
        <strain evidence="10">Race5_Kim</strain>
    </source>
</reference>
<dbReference type="PANTHER" id="PTHR13124:SF12">
    <property type="entry name" value="LARGE RIBOSOMAL SUBUNIT PROTEIN ML46"/>
    <property type="match status" value="1"/>
</dbReference>
<evidence type="ECO:0000256" key="7">
    <source>
        <dbReference type="ARBA" id="ARBA00035190"/>
    </source>
</evidence>
<evidence type="ECO:0000256" key="2">
    <source>
        <dbReference type="ARBA" id="ARBA00009070"/>
    </source>
</evidence>
<dbReference type="GeneID" id="71985872"/>
<evidence type="ECO:0000259" key="9">
    <source>
        <dbReference type="Pfam" id="PF11788"/>
    </source>
</evidence>
<keyword evidence="11" id="KW-1185">Reference proteome</keyword>
<dbReference type="InterPro" id="IPR040008">
    <property type="entry name" value="Ribosomal_mL46"/>
</dbReference>
<evidence type="ECO:0000256" key="1">
    <source>
        <dbReference type="ARBA" id="ARBA00004173"/>
    </source>
</evidence>
<feature type="compositionally biased region" description="Low complexity" evidence="8">
    <location>
        <begin position="50"/>
        <end position="64"/>
    </location>
</feature>
<dbReference type="RefSeq" id="XP_047762605.1">
    <property type="nucleotide sequence ID" value="XM_047905142.1"/>
</dbReference>